<dbReference type="PROSITE" id="PS00609">
    <property type="entry name" value="GLYCOSYL_HYDROL_F32"/>
    <property type="match status" value="1"/>
</dbReference>
<dbReference type="OrthoDB" id="202537at2759"/>
<dbReference type="Proteomes" id="UP000198287">
    <property type="component" value="Unassembled WGS sequence"/>
</dbReference>
<dbReference type="GO" id="GO:0005987">
    <property type="term" value="P:sucrose catabolic process"/>
    <property type="evidence" value="ECO:0007669"/>
    <property type="project" value="TreeGrafter"/>
</dbReference>
<evidence type="ECO:0000256" key="1">
    <source>
        <dbReference type="ARBA" id="ARBA00009902"/>
    </source>
</evidence>
<dbReference type="PANTHER" id="PTHR42800:SF1">
    <property type="entry name" value="EXOINULINASE INUD (AFU_ORTHOLOGUE AFUA_5G00480)"/>
    <property type="match status" value="1"/>
</dbReference>
<dbReference type="InterPro" id="IPR018053">
    <property type="entry name" value="Glyco_hydro_32_AS"/>
</dbReference>
<feature type="chain" id="PRO_5012104245" evidence="5">
    <location>
        <begin position="31"/>
        <end position="546"/>
    </location>
</feature>
<gene>
    <name evidence="8" type="ORF">Fcan01_05365</name>
</gene>
<evidence type="ECO:0000256" key="5">
    <source>
        <dbReference type="SAM" id="SignalP"/>
    </source>
</evidence>
<feature type="domain" description="Glycosyl hydrolase family 32 N-terminal" evidence="6">
    <location>
        <begin position="42"/>
        <end position="356"/>
    </location>
</feature>
<organism evidence="8 9">
    <name type="scientific">Folsomia candida</name>
    <name type="common">Springtail</name>
    <dbReference type="NCBI Taxonomy" id="158441"/>
    <lineage>
        <taxon>Eukaryota</taxon>
        <taxon>Metazoa</taxon>
        <taxon>Ecdysozoa</taxon>
        <taxon>Arthropoda</taxon>
        <taxon>Hexapoda</taxon>
        <taxon>Collembola</taxon>
        <taxon>Entomobryomorpha</taxon>
        <taxon>Isotomoidea</taxon>
        <taxon>Isotomidae</taxon>
        <taxon>Proisotominae</taxon>
        <taxon>Folsomia</taxon>
    </lineage>
</organism>
<dbReference type="InterPro" id="IPR013320">
    <property type="entry name" value="ConA-like_dom_sf"/>
</dbReference>
<evidence type="ECO:0000256" key="4">
    <source>
        <dbReference type="RuleBase" id="RU362110"/>
    </source>
</evidence>
<evidence type="ECO:0000256" key="3">
    <source>
        <dbReference type="ARBA" id="ARBA00023295"/>
    </source>
</evidence>
<dbReference type="GO" id="GO:0004575">
    <property type="term" value="F:sucrose alpha-glucosidase activity"/>
    <property type="evidence" value="ECO:0007669"/>
    <property type="project" value="TreeGrafter"/>
</dbReference>
<dbReference type="SMART" id="SM00640">
    <property type="entry name" value="Glyco_32"/>
    <property type="match status" value="1"/>
</dbReference>
<dbReference type="AlphaFoldDB" id="A0A226ESN4"/>
<dbReference type="InterPro" id="IPR001362">
    <property type="entry name" value="Glyco_hydro_32"/>
</dbReference>
<dbReference type="InterPro" id="IPR023296">
    <property type="entry name" value="Glyco_hydro_beta-prop_sf"/>
</dbReference>
<dbReference type="PANTHER" id="PTHR42800">
    <property type="entry name" value="EXOINULINASE INUD (AFU_ORTHOLOGUE AFUA_5G00480)"/>
    <property type="match status" value="1"/>
</dbReference>
<dbReference type="Pfam" id="PF00251">
    <property type="entry name" value="Glyco_hydro_32N"/>
    <property type="match status" value="1"/>
</dbReference>
<evidence type="ECO:0000256" key="2">
    <source>
        <dbReference type="ARBA" id="ARBA00022801"/>
    </source>
</evidence>
<evidence type="ECO:0000313" key="8">
    <source>
        <dbReference type="EMBL" id="OXA59801.1"/>
    </source>
</evidence>
<dbReference type="GO" id="GO:0005737">
    <property type="term" value="C:cytoplasm"/>
    <property type="evidence" value="ECO:0007669"/>
    <property type="project" value="TreeGrafter"/>
</dbReference>
<keyword evidence="3 4" id="KW-0326">Glycosidase</keyword>
<dbReference type="STRING" id="158441.A0A226ESN4"/>
<evidence type="ECO:0000259" key="6">
    <source>
        <dbReference type="Pfam" id="PF00251"/>
    </source>
</evidence>
<feature type="signal peptide" evidence="5">
    <location>
        <begin position="1"/>
        <end position="30"/>
    </location>
</feature>
<keyword evidence="2 4" id="KW-0378">Hydrolase</keyword>
<dbReference type="InterPro" id="IPR013189">
    <property type="entry name" value="Glyco_hydro_32_C"/>
</dbReference>
<dbReference type="InterPro" id="IPR013148">
    <property type="entry name" value="Glyco_hydro_32_N"/>
</dbReference>
<dbReference type="Pfam" id="PF08244">
    <property type="entry name" value="Glyco_hydro_32C"/>
    <property type="match status" value="1"/>
</dbReference>
<evidence type="ECO:0000313" key="9">
    <source>
        <dbReference type="Proteomes" id="UP000198287"/>
    </source>
</evidence>
<sequence length="546" mass="61005">MAASLAGIKPLLNWLAYCCIALGLVTSVQGAQEWDNFRPKLHYSVQLNWLNDPNGLVFVNGEYHMYYQYHPGSSVPGPKSWAHTISRDFVTWSDLPTALEPDELGDIWSGSSIVDFTNSSGFQTNVDVYPIVAVFTHAGQSQQQSIAYSNDWGRTFTKFAQNPVIPNPGKQDFRDPKVIWYNDESWILVLAAEISIVNNILKQINLYSVGDRVEFYISQDLKNWSLSSDFGADPDQGLKGVWECPDIFPLEFDGETVWVLLVSNGGGGPNGGSNTQYFVGTFDGTTFSSPQIDPLFMDSGVDNYASISFFNEPRGRRVIIGWMTNLMYANDIPTGDWRGQMTMAREVRLAKNSGNALRLRSLVVDEIVEKLVDPNQEISVGITGIAPDTTMYLTDSVPWNNSLMHLNLFIDVGGLCQGCSLSICFLNSKEQEICSGYDHGRERPLFLDRERSGRTDFNPSFSRRLSAIREIPLDGANNILQFEAFLDLVAIEVFFDGGMTPMTSLFYPEEPYTFVEIRHHALGNINSRLSIASGSVFQGMKSMYEV</sequence>
<comment type="caution">
    <text evidence="8">The sequence shown here is derived from an EMBL/GenBank/DDBJ whole genome shotgun (WGS) entry which is preliminary data.</text>
</comment>
<dbReference type="EMBL" id="LNIX01000002">
    <property type="protein sequence ID" value="OXA59801.1"/>
    <property type="molecule type" value="Genomic_DNA"/>
</dbReference>
<protein>
    <submittedName>
        <fullName evidence="8">Levanase</fullName>
    </submittedName>
</protein>
<evidence type="ECO:0000259" key="7">
    <source>
        <dbReference type="Pfam" id="PF08244"/>
    </source>
</evidence>
<dbReference type="Gene3D" id="2.60.120.560">
    <property type="entry name" value="Exo-inulinase, domain 1"/>
    <property type="match status" value="1"/>
</dbReference>
<comment type="similarity">
    <text evidence="1 4">Belongs to the glycosyl hydrolase 32 family.</text>
</comment>
<reference evidence="8 9" key="1">
    <citation type="submission" date="2015-12" db="EMBL/GenBank/DDBJ databases">
        <title>The genome of Folsomia candida.</title>
        <authorList>
            <person name="Faddeeva A."/>
            <person name="Derks M.F."/>
            <person name="Anvar Y."/>
            <person name="Smit S."/>
            <person name="Van Straalen N."/>
            <person name="Roelofs D."/>
        </authorList>
    </citation>
    <scope>NUCLEOTIDE SEQUENCE [LARGE SCALE GENOMIC DNA]</scope>
    <source>
        <strain evidence="8 9">VU population</strain>
        <tissue evidence="8">Whole body</tissue>
    </source>
</reference>
<dbReference type="SUPFAM" id="SSF49899">
    <property type="entry name" value="Concanavalin A-like lectins/glucanases"/>
    <property type="match status" value="1"/>
</dbReference>
<keyword evidence="9" id="KW-1185">Reference proteome</keyword>
<proteinExistence type="inferred from homology"/>
<dbReference type="SUPFAM" id="SSF75005">
    <property type="entry name" value="Arabinanase/levansucrase/invertase"/>
    <property type="match status" value="1"/>
</dbReference>
<accession>A0A226ESN4</accession>
<name>A0A226ESN4_FOLCA</name>
<keyword evidence="5" id="KW-0732">Signal</keyword>
<dbReference type="CDD" id="cd18622">
    <property type="entry name" value="GH32_Inu-like"/>
    <property type="match status" value="1"/>
</dbReference>
<dbReference type="OMA" id="VFWHDES"/>
<dbReference type="Gene3D" id="2.115.10.20">
    <property type="entry name" value="Glycosyl hydrolase domain, family 43"/>
    <property type="match status" value="1"/>
</dbReference>
<feature type="domain" description="Glycosyl hydrolase family 32 C-terminal" evidence="7">
    <location>
        <begin position="423"/>
        <end position="517"/>
    </location>
</feature>